<dbReference type="CDD" id="cd07302">
    <property type="entry name" value="CHD"/>
    <property type="match status" value="1"/>
</dbReference>
<dbReference type="RefSeq" id="WP_265965906.1">
    <property type="nucleotide sequence ID" value="NZ_JAPEVI010000003.1"/>
</dbReference>
<evidence type="ECO:0000259" key="1">
    <source>
        <dbReference type="PROSITE" id="PS50125"/>
    </source>
</evidence>
<dbReference type="PROSITE" id="PS50125">
    <property type="entry name" value="GUANYLATE_CYCLASE_2"/>
    <property type="match status" value="1"/>
</dbReference>
<dbReference type="PANTHER" id="PTHR43081:SF11">
    <property type="entry name" value="BLR2264 PROTEIN"/>
    <property type="match status" value="1"/>
</dbReference>
<accession>A0ABT3R875</accession>
<dbReference type="Pfam" id="PF00211">
    <property type="entry name" value="Guanylate_cyc"/>
    <property type="match status" value="1"/>
</dbReference>
<dbReference type="Proteomes" id="UP001300261">
    <property type="component" value="Unassembled WGS sequence"/>
</dbReference>
<evidence type="ECO:0000313" key="2">
    <source>
        <dbReference type="EMBL" id="MCX2725198.1"/>
    </source>
</evidence>
<feature type="domain" description="Guanylate cyclase" evidence="1">
    <location>
        <begin position="220"/>
        <end position="351"/>
    </location>
</feature>
<gene>
    <name evidence="2" type="ORF">ON753_22990</name>
</gene>
<dbReference type="InterPro" id="IPR029787">
    <property type="entry name" value="Nucleotide_cyclase"/>
</dbReference>
<evidence type="ECO:0000313" key="3">
    <source>
        <dbReference type="Proteomes" id="UP001300261"/>
    </source>
</evidence>
<sequence length="396" mass="42898">MIDMAEIDGIEDWLIDQALGSPDMATMFAEMCERLRRCHVPVDRAMIGWSVLHPLIDAEAAIWENGNALQHQQIAHAQEDTEDWLKSPIRSVLVNREPVMRRRLTNANAPSEFPLLESLSAAGYSDYVVIMTEFDIPTIRDEISTSGIVVSWATKEENGFSDEALTAIRYIQRRLALAARATLEAQISRTIAETYLGKIAGNKVLHGQIRHGDGENIDAVVYFSDMRNSTAIAEKLGPDAYLSWLNTYFEATAGAILGNGGEVLDFIGDAVLGVFPTGGQSLETSVAQAIAAADETRKRLTAINADPGLPQPLKAGIALSVGSVMFGNIGVPNRMTFSVIGQTVHAAARIESLTKSVGVDVLMTDDIARFAGARSRPVGAFSLDGFAEHQPLFALE</sequence>
<dbReference type="InterPro" id="IPR050697">
    <property type="entry name" value="Adenylyl/Guanylyl_Cyclase_3/4"/>
</dbReference>
<dbReference type="EMBL" id="JAPEVI010000003">
    <property type="protein sequence ID" value="MCX2725198.1"/>
    <property type="molecule type" value="Genomic_DNA"/>
</dbReference>
<reference evidence="2 3" key="1">
    <citation type="journal article" date="2016" name="Int. J. Syst. Evol. Microbiol.">
        <title>Labrenzia salina sp. nov., isolated from the rhizosphere of the halophyte Arthrocnemum macrostachyum.</title>
        <authorList>
            <person name="Camacho M."/>
            <person name="Redondo-Gomez S."/>
            <person name="Rodriguez-Llorente I."/>
            <person name="Rohde M."/>
            <person name="Sproer C."/>
            <person name="Schumann P."/>
            <person name="Klenk H.P."/>
            <person name="Montero-Calasanz M.D.C."/>
        </authorList>
    </citation>
    <scope>NUCLEOTIDE SEQUENCE [LARGE SCALE GENOMIC DNA]</scope>
    <source>
        <strain evidence="2 3">DSM 29163</strain>
    </source>
</reference>
<dbReference type="SMART" id="SM00044">
    <property type="entry name" value="CYCc"/>
    <property type="match status" value="1"/>
</dbReference>
<organism evidence="2 3">
    <name type="scientific">Roseibium salinum</name>
    <dbReference type="NCBI Taxonomy" id="1604349"/>
    <lineage>
        <taxon>Bacteria</taxon>
        <taxon>Pseudomonadati</taxon>
        <taxon>Pseudomonadota</taxon>
        <taxon>Alphaproteobacteria</taxon>
        <taxon>Hyphomicrobiales</taxon>
        <taxon>Stappiaceae</taxon>
        <taxon>Roseibium</taxon>
    </lineage>
</organism>
<dbReference type="Gene3D" id="3.30.70.1230">
    <property type="entry name" value="Nucleotide cyclase"/>
    <property type="match status" value="1"/>
</dbReference>
<proteinExistence type="predicted"/>
<dbReference type="InterPro" id="IPR001054">
    <property type="entry name" value="A/G_cyclase"/>
</dbReference>
<protein>
    <submittedName>
        <fullName evidence="2">Adenylate/guanylate cyclase domain-containing protein</fullName>
    </submittedName>
</protein>
<comment type="caution">
    <text evidence="2">The sequence shown here is derived from an EMBL/GenBank/DDBJ whole genome shotgun (WGS) entry which is preliminary data.</text>
</comment>
<dbReference type="PANTHER" id="PTHR43081">
    <property type="entry name" value="ADENYLATE CYCLASE, TERMINAL-DIFFERENTIATION SPECIFIC-RELATED"/>
    <property type="match status" value="1"/>
</dbReference>
<name>A0ABT3R875_9HYPH</name>
<keyword evidence="3" id="KW-1185">Reference proteome</keyword>
<dbReference type="SUPFAM" id="SSF55073">
    <property type="entry name" value="Nucleotide cyclase"/>
    <property type="match status" value="1"/>
</dbReference>